<reference evidence="10 12" key="2">
    <citation type="journal article" date="2013" name="Nature">
        <title>Insights into bilaterian evolution from three spiralian genomes.</title>
        <authorList>
            <person name="Simakov O."/>
            <person name="Marletaz F."/>
            <person name="Cho S.J."/>
            <person name="Edsinger-Gonzales E."/>
            <person name="Havlak P."/>
            <person name="Hellsten U."/>
            <person name="Kuo D.H."/>
            <person name="Larsson T."/>
            <person name="Lv J."/>
            <person name="Arendt D."/>
            <person name="Savage R."/>
            <person name="Osoegawa K."/>
            <person name="de Jong P."/>
            <person name="Grimwood J."/>
            <person name="Chapman J.A."/>
            <person name="Shapiro H."/>
            <person name="Aerts A."/>
            <person name="Otillar R.P."/>
            <person name="Terry A.Y."/>
            <person name="Boore J.L."/>
            <person name="Grigoriev I.V."/>
            <person name="Lindberg D.R."/>
            <person name="Seaver E.C."/>
            <person name="Weisblat D.A."/>
            <person name="Putnam N.H."/>
            <person name="Rokhsar D.S."/>
        </authorList>
    </citation>
    <scope>NUCLEOTIDE SEQUENCE</scope>
    <source>
        <strain evidence="10 12">I ESC-2004</strain>
    </source>
</reference>
<dbReference type="InterPro" id="IPR048361">
    <property type="entry name" value="Vps52_C"/>
</dbReference>
<keyword evidence="7" id="KW-0175">Coiled coil</keyword>
<evidence type="ECO:0000259" key="9">
    <source>
        <dbReference type="Pfam" id="PF20655"/>
    </source>
</evidence>
<dbReference type="EnsemblMetazoa" id="CapteT183678">
    <property type="protein sequence ID" value="CapteP183678"/>
    <property type="gene ID" value="CapteG183678"/>
</dbReference>
<dbReference type="Proteomes" id="UP000014760">
    <property type="component" value="Unassembled WGS sequence"/>
</dbReference>
<dbReference type="OMA" id="IHVVMVE"/>
<dbReference type="PANTHER" id="PTHR14190:SF7">
    <property type="entry name" value="VACUOLAR PROTEIN SORTING-ASSOCIATED PROTEIN 52 HOMOLOG"/>
    <property type="match status" value="1"/>
</dbReference>
<dbReference type="GO" id="GO:0007041">
    <property type="term" value="P:lysosomal transport"/>
    <property type="evidence" value="ECO:0007669"/>
    <property type="project" value="TreeGrafter"/>
</dbReference>
<dbReference type="InterPro" id="IPR007258">
    <property type="entry name" value="Vps52"/>
</dbReference>
<evidence type="ECO:0000256" key="2">
    <source>
        <dbReference type="ARBA" id="ARBA00008180"/>
    </source>
</evidence>
<keyword evidence="5" id="KW-0653">Protein transport</keyword>
<protein>
    <recommendedName>
        <fullName evidence="3">Vacuolar protein sorting-associated protein 52 homolog</fullName>
    </recommendedName>
</protein>
<evidence type="ECO:0000313" key="12">
    <source>
        <dbReference type="Proteomes" id="UP000014760"/>
    </source>
</evidence>
<dbReference type="Pfam" id="PF04129">
    <property type="entry name" value="Vps52_CC"/>
    <property type="match status" value="1"/>
</dbReference>
<evidence type="ECO:0000256" key="4">
    <source>
        <dbReference type="ARBA" id="ARBA00022448"/>
    </source>
</evidence>
<dbReference type="FunCoup" id="R7TK94">
    <property type="interactions" value="1982"/>
</dbReference>
<keyword evidence="6" id="KW-0333">Golgi apparatus</keyword>
<dbReference type="PANTHER" id="PTHR14190">
    <property type="entry name" value="SUPPRESSOR OF ACTIN MUTATIONS 2/VACUOLAR PROTEIN SORTING 52"/>
    <property type="match status" value="1"/>
</dbReference>
<comment type="similarity">
    <text evidence="2">Belongs to the VPS52 family.</text>
</comment>
<feature type="coiled-coil region" evidence="7">
    <location>
        <begin position="89"/>
        <end position="116"/>
    </location>
</feature>
<dbReference type="EMBL" id="KB310317">
    <property type="protein sequence ID" value="ELT91956.1"/>
    <property type="molecule type" value="Genomic_DNA"/>
</dbReference>
<dbReference type="GO" id="GO:0042147">
    <property type="term" value="P:retrograde transport, endosome to Golgi"/>
    <property type="evidence" value="ECO:0007669"/>
    <property type="project" value="TreeGrafter"/>
</dbReference>
<evidence type="ECO:0000256" key="1">
    <source>
        <dbReference type="ARBA" id="ARBA00004601"/>
    </source>
</evidence>
<dbReference type="GO" id="GO:0015031">
    <property type="term" value="P:protein transport"/>
    <property type="evidence" value="ECO:0007669"/>
    <property type="project" value="UniProtKB-KW"/>
</dbReference>
<reference evidence="11" key="3">
    <citation type="submission" date="2015-06" db="UniProtKB">
        <authorList>
            <consortium name="EnsemblMetazoa"/>
        </authorList>
    </citation>
    <scope>IDENTIFICATION</scope>
</reference>
<dbReference type="GO" id="GO:0019905">
    <property type="term" value="F:syntaxin binding"/>
    <property type="evidence" value="ECO:0007669"/>
    <property type="project" value="TreeGrafter"/>
</dbReference>
<accession>R7TK94</accession>
<evidence type="ECO:0000313" key="10">
    <source>
        <dbReference type="EMBL" id="ELT91956.1"/>
    </source>
</evidence>
<organism evidence="10">
    <name type="scientific">Capitella teleta</name>
    <name type="common">Polychaete worm</name>
    <dbReference type="NCBI Taxonomy" id="283909"/>
    <lineage>
        <taxon>Eukaryota</taxon>
        <taxon>Metazoa</taxon>
        <taxon>Spiralia</taxon>
        <taxon>Lophotrochozoa</taxon>
        <taxon>Annelida</taxon>
        <taxon>Polychaeta</taxon>
        <taxon>Sedentaria</taxon>
        <taxon>Scolecida</taxon>
        <taxon>Capitellidae</taxon>
        <taxon>Capitella</taxon>
    </lineage>
</organism>
<dbReference type="HOGENOM" id="CLU_010797_0_0_1"/>
<dbReference type="GO" id="GO:0006896">
    <property type="term" value="P:Golgi to vacuole transport"/>
    <property type="evidence" value="ECO:0007669"/>
    <property type="project" value="TreeGrafter"/>
</dbReference>
<comment type="subcellular location">
    <subcellularLocation>
        <location evidence="1">Golgi apparatus</location>
        <location evidence="1">trans-Golgi network</location>
    </subcellularLocation>
</comment>
<dbReference type="Pfam" id="PF20655">
    <property type="entry name" value="Vps52_C"/>
    <property type="match status" value="1"/>
</dbReference>
<evidence type="ECO:0000256" key="7">
    <source>
        <dbReference type="SAM" id="Coils"/>
    </source>
</evidence>
<gene>
    <name evidence="10" type="ORF">CAPTEDRAFT_183678</name>
</gene>
<feature type="domain" description="Vps52 coiled-coil" evidence="8">
    <location>
        <begin position="67"/>
        <end position="239"/>
    </location>
</feature>
<dbReference type="OrthoDB" id="19482at2759"/>
<dbReference type="GO" id="GO:0032456">
    <property type="term" value="P:endocytic recycling"/>
    <property type="evidence" value="ECO:0007669"/>
    <property type="project" value="TreeGrafter"/>
</dbReference>
<evidence type="ECO:0000256" key="5">
    <source>
        <dbReference type="ARBA" id="ARBA00022927"/>
    </source>
</evidence>
<evidence type="ECO:0000313" key="11">
    <source>
        <dbReference type="EnsemblMetazoa" id="CapteP183678"/>
    </source>
</evidence>
<sequence length="690" mass="80537">MDPADLDLGELDLTSEEYLLDEVDVYIQANLEDEIVKEALKTGVDLRQYSKNVETDLLDVENASIQDYIKESQNIASLHKQIASCDTVLERMEDMLKGFQQDLSSISQEIQSLQSQSFAMNLRLRNRQAVRGELSQFVDEMVVPTSMISLILESQVTDRGFVEQLHDLNHKINFVKEQSFKDAKSCFDVKDILEKLKIKAIEKIREFLLQKIYQFKKPMTNYQIPQNAMLKYRFFNEFLMTHERGIAREIKDEYVDTTSKIYFSYFKSYHSRLMKLQFDEVADKEDLMGSEGIAKRDILAFFKPALKNRSTIFTVGNRGNILTNELEAPIIVPHAAQKSDKKYTFEELFRSLHYALLDNCCREYLFLCDFFMVSGPGAQDLFMLIMGKSISMFMKQMEAAINESFDSIALFLCIHVVHRYKVLMLKRNAPALEKYWETMLEMLQPRFEGILQLNIQSIRDCDPSRLGVIDVRPHYITRRYAEFTAAIVGLNENFPNERTNRLLATLQTETENFVLRIAAEFPHRKEQLIFLINNYDMMLSVIMERTTDDSKESEGFKELLAARTQEFIEEILTPHFGGMMMFVKEAEVLQERGQLDILKNQERRIVQIVRGFNSDWKHAIEMTNQETMRSFTNFKNGTQILQGALTQLIQYYHRFQKILSQSPFKNMAVRSELINIHNVMVEVKKHKPTF</sequence>
<dbReference type="STRING" id="283909.R7TK94"/>
<evidence type="ECO:0000259" key="8">
    <source>
        <dbReference type="Pfam" id="PF04129"/>
    </source>
</evidence>
<dbReference type="InterPro" id="IPR048319">
    <property type="entry name" value="Vps52_CC"/>
</dbReference>
<evidence type="ECO:0000256" key="6">
    <source>
        <dbReference type="ARBA" id="ARBA00023034"/>
    </source>
</evidence>
<dbReference type="GO" id="GO:0000938">
    <property type="term" value="C:GARP complex"/>
    <property type="evidence" value="ECO:0007669"/>
    <property type="project" value="TreeGrafter"/>
</dbReference>
<feature type="domain" description="Vps52 C-terminal" evidence="9">
    <location>
        <begin position="256"/>
        <end position="568"/>
    </location>
</feature>
<evidence type="ECO:0000256" key="3">
    <source>
        <dbReference type="ARBA" id="ARBA00017083"/>
    </source>
</evidence>
<keyword evidence="12" id="KW-1185">Reference proteome</keyword>
<dbReference type="GO" id="GO:0005829">
    <property type="term" value="C:cytosol"/>
    <property type="evidence" value="ECO:0007669"/>
    <property type="project" value="GOC"/>
</dbReference>
<proteinExistence type="inferred from homology"/>
<name>R7TK94_CAPTE</name>
<reference evidence="12" key="1">
    <citation type="submission" date="2012-12" db="EMBL/GenBank/DDBJ databases">
        <authorList>
            <person name="Hellsten U."/>
            <person name="Grimwood J."/>
            <person name="Chapman J.A."/>
            <person name="Shapiro H."/>
            <person name="Aerts A."/>
            <person name="Otillar R.P."/>
            <person name="Terry A.Y."/>
            <person name="Boore J.L."/>
            <person name="Simakov O."/>
            <person name="Marletaz F."/>
            <person name="Cho S.-J."/>
            <person name="Edsinger-Gonzales E."/>
            <person name="Havlak P."/>
            <person name="Kuo D.-H."/>
            <person name="Larsson T."/>
            <person name="Lv J."/>
            <person name="Arendt D."/>
            <person name="Savage R."/>
            <person name="Osoegawa K."/>
            <person name="de Jong P."/>
            <person name="Lindberg D.R."/>
            <person name="Seaver E.C."/>
            <person name="Weisblat D.A."/>
            <person name="Putnam N.H."/>
            <person name="Grigoriev I.V."/>
            <person name="Rokhsar D.S."/>
        </authorList>
    </citation>
    <scope>NUCLEOTIDE SEQUENCE</scope>
    <source>
        <strain evidence="12">I ESC-2004</strain>
    </source>
</reference>
<keyword evidence="4" id="KW-0813">Transport</keyword>
<dbReference type="AlphaFoldDB" id="R7TK94"/>
<dbReference type="EMBL" id="AMQN01000372">
    <property type="status" value="NOT_ANNOTATED_CDS"/>
    <property type="molecule type" value="Genomic_DNA"/>
</dbReference>